<organism evidence="3 4">
    <name type="scientific">Hermanssonia centrifuga</name>
    <dbReference type="NCBI Taxonomy" id="98765"/>
    <lineage>
        <taxon>Eukaryota</taxon>
        <taxon>Fungi</taxon>
        <taxon>Dikarya</taxon>
        <taxon>Basidiomycota</taxon>
        <taxon>Agaricomycotina</taxon>
        <taxon>Agaricomycetes</taxon>
        <taxon>Polyporales</taxon>
        <taxon>Meruliaceae</taxon>
        <taxon>Hermanssonia</taxon>
    </lineage>
</organism>
<evidence type="ECO:0008006" key="5">
    <source>
        <dbReference type="Google" id="ProtNLM"/>
    </source>
</evidence>
<dbReference type="Proteomes" id="UP000186601">
    <property type="component" value="Unassembled WGS sequence"/>
</dbReference>
<sequence>MVAVSFEAWAPSTAALYGSGLTTYHLFCDEKGVPERQRAPASSELIEAFVSALAGAYAASTVANYFAAVRAWHVLHRLDWCLNKDQISNLLRAASKLAPESSKRPAREPYTVKILADIFKVLNRNDPFDAAVRFCATSLLFGIARSGELTTKSMKTFDPAINIPARNIRRERMEASGTEVVILHIPKTKADQVNGEDIRFSSQPSLDIDPVEEMENHLRINAPAPDEHLFAYSLIRPKSRPSRVPLSYQRFSSRMKEAAEEAGIRSLLGHAFRIGEPSMNNIGRSSTASAYSAVKHIECESELSKFRALA</sequence>
<dbReference type="Gene3D" id="1.10.150.130">
    <property type="match status" value="1"/>
</dbReference>
<dbReference type="STRING" id="98765.A0A2R6NVA1"/>
<dbReference type="InterPro" id="IPR013762">
    <property type="entry name" value="Integrase-like_cat_sf"/>
</dbReference>
<dbReference type="Gene3D" id="1.10.443.10">
    <property type="entry name" value="Intergrase catalytic core"/>
    <property type="match status" value="1"/>
</dbReference>
<keyword evidence="2" id="KW-0233">DNA recombination</keyword>
<dbReference type="GO" id="GO:0006310">
    <property type="term" value="P:DNA recombination"/>
    <property type="evidence" value="ECO:0007669"/>
    <property type="project" value="UniProtKB-KW"/>
</dbReference>
<dbReference type="InterPro" id="IPR011010">
    <property type="entry name" value="DNA_brk_join_enz"/>
</dbReference>
<keyword evidence="4" id="KW-1185">Reference proteome</keyword>
<keyword evidence="1" id="KW-0238">DNA-binding</keyword>
<evidence type="ECO:0000256" key="1">
    <source>
        <dbReference type="ARBA" id="ARBA00023125"/>
    </source>
</evidence>
<dbReference type="GO" id="GO:0015074">
    <property type="term" value="P:DNA integration"/>
    <property type="evidence" value="ECO:0007669"/>
    <property type="project" value="InterPro"/>
</dbReference>
<dbReference type="AlphaFoldDB" id="A0A2R6NVA1"/>
<comment type="caution">
    <text evidence="3">The sequence shown here is derived from an EMBL/GenBank/DDBJ whole genome shotgun (WGS) entry which is preliminary data.</text>
</comment>
<gene>
    <name evidence="3" type="ORF">PHLCEN_2v7877</name>
</gene>
<reference evidence="3 4" key="1">
    <citation type="submission" date="2018-02" db="EMBL/GenBank/DDBJ databases">
        <title>Genome sequence of the basidiomycete white-rot fungus Phlebia centrifuga.</title>
        <authorList>
            <person name="Granchi Z."/>
            <person name="Peng M."/>
            <person name="de Vries R.P."/>
            <person name="Hilden K."/>
            <person name="Makela M.R."/>
            <person name="Grigoriev I."/>
            <person name="Riley R."/>
        </authorList>
    </citation>
    <scope>NUCLEOTIDE SEQUENCE [LARGE SCALE GENOMIC DNA]</scope>
    <source>
        <strain evidence="3 4">FBCC195</strain>
    </source>
</reference>
<accession>A0A2R6NVA1</accession>
<dbReference type="OrthoDB" id="2794913at2759"/>
<dbReference type="InterPro" id="IPR052925">
    <property type="entry name" value="Phage_Integrase-like_Recomb"/>
</dbReference>
<dbReference type="PANTHER" id="PTHR34605:SF4">
    <property type="entry name" value="DNA ADENINE METHYLTRANSFERASE"/>
    <property type="match status" value="1"/>
</dbReference>
<dbReference type="EMBL" id="MLYV02000794">
    <property type="protein sequence ID" value="PSR77446.1"/>
    <property type="molecule type" value="Genomic_DNA"/>
</dbReference>
<protein>
    <recommendedName>
        <fullName evidence="5">Integrase</fullName>
    </recommendedName>
</protein>
<evidence type="ECO:0000313" key="4">
    <source>
        <dbReference type="Proteomes" id="UP000186601"/>
    </source>
</evidence>
<dbReference type="GO" id="GO:0003677">
    <property type="term" value="F:DNA binding"/>
    <property type="evidence" value="ECO:0007669"/>
    <property type="project" value="UniProtKB-KW"/>
</dbReference>
<dbReference type="PANTHER" id="PTHR34605">
    <property type="entry name" value="PHAGE_INTEGRASE DOMAIN-CONTAINING PROTEIN"/>
    <property type="match status" value="1"/>
</dbReference>
<proteinExistence type="predicted"/>
<evidence type="ECO:0000313" key="3">
    <source>
        <dbReference type="EMBL" id="PSR77446.1"/>
    </source>
</evidence>
<dbReference type="SUPFAM" id="SSF56349">
    <property type="entry name" value="DNA breaking-rejoining enzymes"/>
    <property type="match status" value="1"/>
</dbReference>
<name>A0A2R6NVA1_9APHY</name>
<dbReference type="SUPFAM" id="SSF47823">
    <property type="entry name" value="lambda integrase-like, N-terminal domain"/>
    <property type="match status" value="1"/>
</dbReference>
<evidence type="ECO:0000256" key="2">
    <source>
        <dbReference type="ARBA" id="ARBA00023172"/>
    </source>
</evidence>
<dbReference type="InterPro" id="IPR010998">
    <property type="entry name" value="Integrase_recombinase_N"/>
</dbReference>